<reference evidence="1" key="1">
    <citation type="submission" date="2021-02" db="EMBL/GenBank/DDBJ databases">
        <authorList>
            <person name="Cremers G."/>
            <person name="Picone N."/>
        </authorList>
    </citation>
    <scope>NUCLEOTIDE SEQUENCE</scope>
    <source>
        <strain evidence="1">PQ17</strain>
    </source>
</reference>
<dbReference type="Proteomes" id="UP000663859">
    <property type="component" value="Unassembled WGS sequence"/>
</dbReference>
<keyword evidence="2" id="KW-1185">Reference proteome</keyword>
<evidence type="ECO:0000313" key="2">
    <source>
        <dbReference type="Proteomes" id="UP000663859"/>
    </source>
</evidence>
<accession>A0A8J2BLD3</accession>
<sequence>MNRLHIPFFALVSVARGLTGRLVEFVYASAWVRGVSFAAFFSS</sequence>
<gene>
    <name evidence="1" type="ORF">MPNT_20106</name>
</gene>
<name>A0A8J2BLD3_9BACT</name>
<evidence type="ECO:0000313" key="1">
    <source>
        <dbReference type="EMBL" id="CAF0696071.1"/>
    </source>
</evidence>
<organism evidence="1 2">
    <name type="scientific">Candidatus Methylacidithermus pantelleriae</name>
    <dbReference type="NCBI Taxonomy" id="2744239"/>
    <lineage>
        <taxon>Bacteria</taxon>
        <taxon>Pseudomonadati</taxon>
        <taxon>Verrucomicrobiota</taxon>
        <taxon>Methylacidiphilae</taxon>
        <taxon>Methylacidiphilales</taxon>
        <taxon>Methylacidiphilaceae</taxon>
        <taxon>Candidatus Methylacidithermus</taxon>
    </lineage>
</organism>
<comment type="caution">
    <text evidence="1">The sequence shown here is derived from an EMBL/GenBank/DDBJ whole genome shotgun (WGS) entry which is preliminary data.</text>
</comment>
<proteinExistence type="predicted"/>
<dbReference type="EMBL" id="CAJNOB010000012">
    <property type="protein sequence ID" value="CAF0696071.1"/>
    <property type="molecule type" value="Genomic_DNA"/>
</dbReference>
<dbReference type="AlphaFoldDB" id="A0A8J2BLD3"/>
<protein>
    <submittedName>
        <fullName evidence="1">Uncharacterized protein</fullName>
    </submittedName>
</protein>